<sequence>MRRPARPPWGGRTAPPGPARGAQRHQHAVQPGLGARAGPAPLRRPRPAAHLGAVPGPGDHPLCRQLPQRPPADHRGDGRADPAGSGAAGGAGARLDRPGRVRLRRHARPGARSPGGGRIRRLPDRLPQPRRLGPRVLRGRGGPAGLPEDLVNAVRAVRRADLPFVDASRVGLFGRSMGGGVVLEALAAVPDLADAAVLYSPVSSLAADGFDRWVRPDPGLRARVVAAYGSPRSRPGVWRRASARSYAERIEAPLLVAHGTADQVCPVAWSRATVAAVRAAGGHASLQEYRGEGHGFGDSWPLMMRRSVDFLAARLL</sequence>
<dbReference type="AlphaFoldDB" id="A0A7G9RCF9"/>
<dbReference type="PANTHER" id="PTHR22946:SF9">
    <property type="entry name" value="POLYKETIDE TRANSFERASE AF380"/>
    <property type="match status" value="1"/>
</dbReference>
<dbReference type="GO" id="GO:0008236">
    <property type="term" value="F:serine-type peptidase activity"/>
    <property type="evidence" value="ECO:0007669"/>
    <property type="project" value="InterPro"/>
</dbReference>
<dbReference type="KEGG" id="nmes:H9L09_02035"/>
<dbReference type="InterPro" id="IPR050261">
    <property type="entry name" value="FrsA_esterase"/>
</dbReference>
<evidence type="ECO:0000256" key="3">
    <source>
        <dbReference type="SAM" id="MobiDB-lite"/>
    </source>
</evidence>
<feature type="compositionally biased region" description="Basic residues" evidence="3">
    <location>
        <begin position="100"/>
        <end position="109"/>
    </location>
</feature>
<evidence type="ECO:0000259" key="4">
    <source>
        <dbReference type="Pfam" id="PF00326"/>
    </source>
</evidence>
<dbReference type="InterPro" id="IPR029058">
    <property type="entry name" value="AB_hydrolase_fold"/>
</dbReference>
<proteinExistence type="inferred from homology"/>
<dbReference type="PANTHER" id="PTHR22946">
    <property type="entry name" value="DIENELACTONE HYDROLASE DOMAIN-CONTAINING PROTEIN-RELATED"/>
    <property type="match status" value="1"/>
</dbReference>
<name>A0A7G9RCF9_9ACTN</name>
<comment type="similarity">
    <text evidence="1">Belongs to the AB hydrolase superfamily.</text>
</comment>
<evidence type="ECO:0000256" key="1">
    <source>
        <dbReference type="ARBA" id="ARBA00008645"/>
    </source>
</evidence>
<protein>
    <submittedName>
        <fullName evidence="5">Prolyl oligopeptidase family serine peptidase</fullName>
    </submittedName>
</protein>
<keyword evidence="2" id="KW-0378">Hydrolase</keyword>
<dbReference type="GO" id="GO:0052689">
    <property type="term" value="F:carboxylic ester hydrolase activity"/>
    <property type="evidence" value="ECO:0007669"/>
    <property type="project" value="UniProtKB-ARBA"/>
</dbReference>
<feature type="domain" description="Peptidase S9 prolyl oligopeptidase catalytic" evidence="4">
    <location>
        <begin position="148"/>
        <end position="299"/>
    </location>
</feature>
<dbReference type="Pfam" id="PF00326">
    <property type="entry name" value="Peptidase_S9"/>
    <property type="match status" value="1"/>
</dbReference>
<evidence type="ECO:0000313" key="6">
    <source>
        <dbReference type="Proteomes" id="UP000515947"/>
    </source>
</evidence>
<dbReference type="Proteomes" id="UP000515947">
    <property type="component" value="Chromosome"/>
</dbReference>
<accession>A0A7G9RCF9</accession>
<dbReference type="GO" id="GO:0006508">
    <property type="term" value="P:proteolysis"/>
    <property type="evidence" value="ECO:0007669"/>
    <property type="project" value="InterPro"/>
</dbReference>
<dbReference type="InterPro" id="IPR001375">
    <property type="entry name" value="Peptidase_S9_cat"/>
</dbReference>
<keyword evidence="6" id="KW-1185">Reference proteome</keyword>
<evidence type="ECO:0000313" key="5">
    <source>
        <dbReference type="EMBL" id="QNN53284.1"/>
    </source>
</evidence>
<gene>
    <name evidence="5" type="ORF">H9L09_02035</name>
</gene>
<feature type="region of interest" description="Disordered" evidence="3">
    <location>
        <begin position="1"/>
        <end position="143"/>
    </location>
</feature>
<dbReference type="EMBL" id="CP060713">
    <property type="protein sequence ID" value="QNN53284.1"/>
    <property type="molecule type" value="Genomic_DNA"/>
</dbReference>
<dbReference type="Gene3D" id="3.40.50.1820">
    <property type="entry name" value="alpha/beta hydrolase"/>
    <property type="match status" value="1"/>
</dbReference>
<dbReference type="SUPFAM" id="SSF53474">
    <property type="entry name" value="alpha/beta-Hydrolases"/>
    <property type="match status" value="1"/>
</dbReference>
<reference evidence="5 6" key="1">
    <citation type="submission" date="2020-08" db="EMBL/GenBank/DDBJ databases">
        <title>Genome sequence of Nocardioides mesophilus KACC 16243T.</title>
        <authorList>
            <person name="Hyun D.-W."/>
            <person name="Bae J.-W."/>
        </authorList>
    </citation>
    <scope>NUCLEOTIDE SEQUENCE [LARGE SCALE GENOMIC DNA]</scope>
    <source>
        <strain evidence="5 6">KACC 16243</strain>
    </source>
</reference>
<organism evidence="5 6">
    <name type="scientific">Nocardioides mesophilus</name>
    <dbReference type="NCBI Taxonomy" id="433659"/>
    <lineage>
        <taxon>Bacteria</taxon>
        <taxon>Bacillati</taxon>
        <taxon>Actinomycetota</taxon>
        <taxon>Actinomycetes</taxon>
        <taxon>Propionibacteriales</taxon>
        <taxon>Nocardioidaceae</taxon>
        <taxon>Nocardioides</taxon>
    </lineage>
</organism>
<evidence type="ECO:0000256" key="2">
    <source>
        <dbReference type="ARBA" id="ARBA00022801"/>
    </source>
</evidence>
<feature type="compositionally biased region" description="Low complexity" evidence="3">
    <location>
        <begin position="31"/>
        <end position="41"/>
    </location>
</feature>
<feature type="compositionally biased region" description="Basic and acidic residues" evidence="3">
    <location>
        <begin position="71"/>
        <end position="80"/>
    </location>
</feature>